<gene>
    <name evidence="1" type="ORF">JEU22_04380</name>
</gene>
<evidence type="ECO:0000313" key="2">
    <source>
        <dbReference type="Proteomes" id="UP000637061"/>
    </source>
</evidence>
<proteinExistence type="predicted"/>
<accession>A0A8I1EAY6</accession>
<evidence type="ECO:0000313" key="1">
    <source>
        <dbReference type="EMBL" id="MBI6883140.1"/>
    </source>
</evidence>
<organism evidence="1 2">
    <name type="scientific">Pseudomonas putida</name>
    <name type="common">Arthrobacter siderocapsulatus</name>
    <dbReference type="NCBI Taxonomy" id="303"/>
    <lineage>
        <taxon>Bacteria</taxon>
        <taxon>Pseudomonadati</taxon>
        <taxon>Pseudomonadota</taxon>
        <taxon>Gammaproteobacteria</taxon>
        <taxon>Pseudomonadales</taxon>
        <taxon>Pseudomonadaceae</taxon>
        <taxon>Pseudomonas</taxon>
    </lineage>
</organism>
<dbReference type="AlphaFoldDB" id="A0A8I1EAY6"/>
<dbReference type="RefSeq" id="WP_198746754.1">
    <property type="nucleotide sequence ID" value="NZ_JAEHTE010000002.1"/>
</dbReference>
<dbReference type="EMBL" id="JAEHTE010000002">
    <property type="protein sequence ID" value="MBI6883140.1"/>
    <property type="molecule type" value="Genomic_DNA"/>
</dbReference>
<dbReference type="Proteomes" id="UP000637061">
    <property type="component" value="Unassembled WGS sequence"/>
</dbReference>
<protein>
    <submittedName>
        <fullName evidence="1">Uncharacterized protein</fullName>
    </submittedName>
</protein>
<reference evidence="1" key="1">
    <citation type="submission" date="2020-12" db="EMBL/GenBank/DDBJ databases">
        <title>Enhanced detection system for hospital associated transmission using whole genome sequencing surveillance.</title>
        <authorList>
            <person name="Harrison L.H."/>
            <person name="Van Tyne D."/>
            <person name="Marsh J.W."/>
            <person name="Griffith M.P."/>
            <person name="Snyder D.J."/>
            <person name="Cooper V.S."/>
            <person name="Mustapha M."/>
        </authorList>
    </citation>
    <scope>NUCLEOTIDE SEQUENCE</scope>
    <source>
        <strain evidence="1">PSB00042</strain>
    </source>
</reference>
<sequence length="292" mass="32686">MDFARKIEKPSIISQEMIAALDSLTDPSFEAICSVIKPRCDEELITSKSSLADVAARRFDSCAGDFNDNPGAFDQAQIFLLANSRTARYAKWADLAAIYNESESGQKDAIFRYFAVCHNRHLEQVLATTGPEYDLPESLDRSFESKTIDGELACYDTALKRWLREDVFKHQYTAFGIDSYGGDILVATGPTLELVLARCITQAESNTPASLQKVSIVHHHDLIAQGQLKFTEGDHPFIKDRTPKLMWSYADLRPDAPGAVSKDDFFKTLYGVEKDLGSQWSKRNRLESELGL</sequence>
<comment type="caution">
    <text evidence="1">The sequence shown here is derived from an EMBL/GenBank/DDBJ whole genome shotgun (WGS) entry which is preliminary data.</text>
</comment>
<name>A0A8I1EAY6_PSEPU</name>